<evidence type="ECO:0000256" key="1">
    <source>
        <dbReference type="ARBA" id="ARBA00008061"/>
    </source>
</evidence>
<proteinExistence type="inferred from homology"/>
<keyword evidence="3" id="KW-0326">Glycosidase</keyword>
<feature type="compositionally biased region" description="Basic and acidic residues" evidence="4">
    <location>
        <begin position="156"/>
        <end position="169"/>
    </location>
</feature>
<evidence type="ECO:0000259" key="5">
    <source>
        <dbReference type="SMART" id="SM00642"/>
    </source>
</evidence>
<dbReference type="InterPro" id="IPR017853">
    <property type="entry name" value="GH"/>
</dbReference>
<dbReference type="SUPFAM" id="SSF51445">
    <property type="entry name" value="(Trans)glycosidases"/>
    <property type="match status" value="1"/>
</dbReference>
<evidence type="ECO:0000256" key="2">
    <source>
        <dbReference type="ARBA" id="ARBA00022801"/>
    </source>
</evidence>
<keyword evidence="7" id="KW-1185">Reference proteome</keyword>
<evidence type="ECO:0000256" key="3">
    <source>
        <dbReference type="ARBA" id="ARBA00023295"/>
    </source>
</evidence>
<comment type="caution">
    <text evidence="6">The sequence shown here is derived from an EMBL/GenBank/DDBJ whole genome shotgun (WGS) entry which is preliminary data.</text>
</comment>
<comment type="similarity">
    <text evidence="1">Belongs to the glycosyl hydrolase 13 family.</text>
</comment>
<reference evidence="6 7" key="1">
    <citation type="journal article" date="2019" name="Int. J. Syst. Evol. Microbiol.">
        <title>The Global Catalogue of Microorganisms (GCM) 10K type strain sequencing project: providing services to taxonomists for standard genome sequencing and annotation.</title>
        <authorList>
            <consortium name="The Broad Institute Genomics Platform"/>
            <consortium name="The Broad Institute Genome Sequencing Center for Infectious Disease"/>
            <person name="Wu L."/>
            <person name="Ma J."/>
        </authorList>
    </citation>
    <scope>NUCLEOTIDE SEQUENCE [LARGE SCALE GENOMIC DNA]</scope>
    <source>
        <strain evidence="6 7">CGMCC 1.3239</strain>
    </source>
</reference>
<dbReference type="FunFam" id="3.20.20.80:FF:000064">
    <property type="entry name" value="Oligo-1,6-glucosidase"/>
    <property type="match status" value="1"/>
</dbReference>
<dbReference type="GO" id="GO:0016798">
    <property type="term" value="F:hydrolase activity, acting on glycosyl bonds"/>
    <property type="evidence" value="ECO:0007669"/>
    <property type="project" value="UniProtKB-KW"/>
</dbReference>
<dbReference type="Proteomes" id="UP001596442">
    <property type="component" value="Unassembled WGS sequence"/>
</dbReference>
<organism evidence="6 7">
    <name type="scientific">Halorubrum tibetense</name>
    <dbReference type="NCBI Taxonomy" id="175631"/>
    <lineage>
        <taxon>Archaea</taxon>
        <taxon>Methanobacteriati</taxon>
        <taxon>Methanobacteriota</taxon>
        <taxon>Stenosarchaea group</taxon>
        <taxon>Halobacteria</taxon>
        <taxon>Halobacteriales</taxon>
        <taxon>Haloferacaceae</taxon>
        <taxon>Halorubrum</taxon>
    </lineage>
</organism>
<dbReference type="RefSeq" id="WP_379779310.1">
    <property type="nucleotide sequence ID" value="NZ_JBHSWW010000025.1"/>
</dbReference>
<name>A0ABD5S7V4_9EURY</name>
<dbReference type="CDD" id="cd11333">
    <property type="entry name" value="AmyAc_SI_OligoGlu_DGase"/>
    <property type="match status" value="1"/>
</dbReference>
<gene>
    <name evidence="6" type="ORF">ACFQEU_03435</name>
</gene>
<feature type="domain" description="Glycosyl hydrolase family 13 catalytic" evidence="5">
    <location>
        <begin position="23"/>
        <end position="451"/>
    </location>
</feature>
<evidence type="ECO:0000313" key="6">
    <source>
        <dbReference type="EMBL" id="MFC6752525.1"/>
    </source>
</evidence>
<dbReference type="PANTHER" id="PTHR10357">
    <property type="entry name" value="ALPHA-AMYLASE FAMILY MEMBER"/>
    <property type="match status" value="1"/>
</dbReference>
<dbReference type="Gene3D" id="3.90.400.10">
    <property type="entry name" value="Oligo-1,6-glucosidase, Domain 2"/>
    <property type="match status" value="1"/>
</dbReference>
<dbReference type="InterPro" id="IPR045857">
    <property type="entry name" value="O16G_dom_2"/>
</dbReference>
<dbReference type="SMART" id="SM00642">
    <property type="entry name" value="Aamy"/>
    <property type="match status" value="1"/>
</dbReference>
<keyword evidence="2" id="KW-0378">Hydrolase</keyword>
<protein>
    <submittedName>
        <fullName evidence="6">Alpha-glucosidase</fullName>
    </submittedName>
</protein>
<evidence type="ECO:0000256" key="4">
    <source>
        <dbReference type="SAM" id="MobiDB-lite"/>
    </source>
</evidence>
<dbReference type="EMBL" id="JBHSWW010000025">
    <property type="protein sequence ID" value="MFC6752525.1"/>
    <property type="molecule type" value="Genomic_DNA"/>
</dbReference>
<accession>A0ABD5S7V4</accession>
<dbReference type="InterPro" id="IPR006047">
    <property type="entry name" value="GH13_cat_dom"/>
</dbReference>
<dbReference type="AlphaFoldDB" id="A0ABD5S7V4"/>
<evidence type="ECO:0000313" key="7">
    <source>
        <dbReference type="Proteomes" id="UP001596442"/>
    </source>
</evidence>
<dbReference type="Pfam" id="PF00128">
    <property type="entry name" value="Alpha-amylase"/>
    <property type="match status" value="1"/>
</dbReference>
<sequence>MSRSDTTNVVSDPAWWKEAVIYQIYPRSFNDTDGDGLGDIPGIVEKVEYLDYLGVDCVWLNPVYESPDVDNGYDVADYRAIDPAYGSMDDWERLVSELHDRDIRIVMDLVLNHTSDQHAWFQRSRAGEGEYADYYIWRDGPEGPSAAADETEPDTASDRDEPNTLRDGDQYPNNWESYFEGPAWSYDEERESYHLHLFASEQPDLNWENPTVREELYDIVQWWLERDIDGFRLDVINLISKVEGLPDGDPESDFLVGSEQFVNGPRMHEFFDELAAKGFGDRREETVSIGECSEIDPETAIDVTGRESNAIDMTIFFEHMNLDRHDRWEPREWTLPELKSVMAEWQAAVDRGAWVSLYHSNHDQPRGLSRFGDERFRYESATMLATCIHGHRGTPFVYQGEEIGMSNVSFESPTDLRDVWARNYWDRRREAGEPFDAVRPRLERFSRDHARTPMQWSDDEHAGFTEGEPWIPVADDHTEVNVEAQIGADRSVLEYYRELITLRDVDDVLVYGDFELLAPEHETVYAIRRTLDGADHELVVLCNFSASRTAFETPEAVPTADATVALANRADPPMHPRRVELDPYESVIYRVPTS</sequence>
<dbReference type="InterPro" id="IPR013780">
    <property type="entry name" value="Glyco_hydro_b"/>
</dbReference>
<dbReference type="PANTHER" id="PTHR10357:SF179">
    <property type="entry name" value="NEUTRAL AND BASIC AMINO ACID TRANSPORT PROTEIN RBAT"/>
    <property type="match status" value="1"/>
</dbReference>
<dbReference type="SUPFAM" id="SSF51011">
    <property type="entry name" value="Glycosyl hydrolase domain"/>
    <property type="match status" value="1"/>
</dbReference>
<dbReference type="Gene3D" id="2.60.40.1180">
    <property type="entry name" value="Golgi alpha-mannosidase II"/>
    <property type="match status" value="1"/>
</dbReference>
<dbReference type="Gene3D" id="3.20.20.80">
    <property type="entry name" value="Glycosidases"/>
    <property type="match status" value="1"/>
</dbReference>
<feature type="region of interest" description="Disordered" evidence="4">
    <location>
        <begin position="142"/>
        <end position="172"/>
    </location>
</feature>